<protein>
    <submittedName>
        <fullName evidence="3">Aliphatic amidase</fullName>
    </submittedName>
</protein>
<keyword evidence="4" id="KW-1185">Reference proteome</keyword>
<evidence type="ECO:0000256" key="1">
    <source>
        <dbReference type="ARBA" id="ARBA00022801"/>
    </source>
</evidence>
<dbReference type="InterPro" id="IPR036526">
    <property type="entry name" value="C-N_Hydrolase_sf"/>
</dbReference>
<dbReference type="PANTHER" id="PTHR43674">
    <property type="entry name" value="NITRILASE C965.09-RELATED"/>
    <property type="match status" value="1"/>
</dbReference>
<dbReference type="Proteomes" id="UP000000268">
    <property type="component" value="Chromosome"/>
</dbReference>
<dbReference type="SUPFAM" id="SSF56317">
    <property type="entry name" value="Carbon-nitrogen hydrolase"/>
    <property type="match status" value="1"/>
</dbReference>
<dbReference type="OrthoDB" id="9811121at2"/>
<feature type="domain" description="CN hydrolase" evidence="2">
    <location>
        <begin position="14"/>
        <end position="261"/>
    </location>
</feature>
<dbReference type="InterPro" id="IPR003010">
    <property type="entry name" value="C-N_Hydrolase"/>
</dbReference>
<gene>
    <name evidence="3" type="primary">amiE</name>
    <name evidence="3" type="ordered locus">AM1_5993</name>
</gene>
<dbReference type="AlphaFoldDB" id="B0C2N7"/>
<dbReference type="Gene3D" id="3.60.110.10">
    <property type="entry name" value="Carbon-nitrogen hydrolase"/>
    <property type="match status" value="1"/>
</dbReference>
<sequence>MAFHGDISSSYDSVGVAVVNYKMPRLHTQDEVLANCNNIAEVIDGMKQGLPGLDLVIFPEYSTHGIMYDSQEMMDTASSIPGPETDIFSEACIRNKVWGVFSLTGERHEQHPDKVPYNTLILINDQGDIVQKYRKIMPWTPIEGWYPGNCTYVTEGPKGLKISLIICDDGNYPEIWRDCVMKGAELVIRCQGYMYPAKEQQIIVSKAMAWMNNTYVAVANAAGFDGVYSYFGHSAIVGFDGRTLGECGEEENGIQYAALSKFSIRDFRKHAQSQNHLFKLLHRGYTGIINSGEGDQGMMECPYDFYREWVLDPESTKKKVEALTRPTVGTHECPIDGIPNPATKIPEVRVKESEPIPVRQIIP</sequence>
<accession>B0C2N7</accession>
<keyword evidence="1" id="KW-0378">Hydrolase</keyword>
<name>B0C2N7_ACAM1</name>
<dbReference type="CDD" id="cd07565">
    <property type="entry name" value="aliphatic_amidase"/>
    <property type="match status" value="1"/>
</dbReference>
<evidence type="ECO:0000313" key="3">
    <source>
        <dbReference type="EMBL" id="ABW30925.1"/>
    </source>
</evidence>
<dbReference type="HOGENOM" id="CLU_071797_0_0_3"/>
<evidence type="ECO:0000313" key="4">
    <source>
        <dbReference type="Proteomes" id="UP000000268"/>
    </source>
</evidence>
<dbReference type="PROSITE" id="PS50263">
    <property type="entry name" value="CN_HYDROLASE"/>
    <property type="match status" value="1"/>
</dbReference>
<dbReference type="EMBL" id="CP000828">
    <property type="protein sequence ID" value="ABW30925.1"/>
    <property type="molecule type" value="Genomic_DNA"/>
</dbReference>
<dbReference type="SMR" id="B0C2N7"/>
<evidence type="ECO:0000259" key="2">
    <source>
        <dbReference type="PROSITE" id="PS50263"/>
    </source>
</evidence>
<dbReference type="GO" id="GO:0016811">
    <property type="term" value="F:hydrolase activity, acting on carbon-nitrogen (but not peptide) bonds, in linear amides"/>
    <property type="evidence" value="ECO:0007669"/>
    <property type="project" value="TreeGrafter"/>
</dbReference>
<organism evidence="3 4">
    <name type="scientific">Acaryochloris marina (strain MBIC 11017)</name>
    <dbReference type="NCBI Taxonomy" id="329726"/>
    <lineage>
        <taxon>Bacteria</taxon>
        <taxon>Bacillati</taxon>
        <taxon>Cyanobacteriota</taxon>
        <taxon>Cyanophyceae</taxon>
        <taxon>Acaryochloridales</taxon>
        <taxon>Acaryochloridaceae</taxon>
        <taxon>Acaryochloris</taxon>
    </lineage>
</organism>
<dbReference type="Pfam" id="PF00795">
    <property type="entry name" value="CN_hydrolase"/>
    <property type="match status" value="1"/>
</dbReference>
<proteinExistence type="predicted"/>
<dbReference type="PANTHER" id="PTHR43674:SF14">
    <property type="entry name" value="ALIPHATIC AMIDASE"/>
    <property type="match status" value="1"/>
</dbReference>
<dbReference type="KEGG" id="amr:AM1_5993"/>
<dbReference type="RefSeq" id="WP_012166127.1">
    <property type="nucleotide sequence ID" value="NC_009925.1"/>
</dbReference>
<dbReference type="InterPro" id="IPR050345">
    <property type="entry name" value="Aliph_Amidase/BUP"/>
</dbReference>
<reference evidence="3 4" key="1">
    <citation type="journal article" date="2008" name="Proc. Natl. Acad. Sci. U.S.A.">
        <title>Niche adaptation and genome expansion in the chlorophyll d-producing cyanobacterium Acaryochloris marina.</title>
        <authorList>
            <person name="Swingley W.D."/>
            <person name="Chen M."/>
            <person name="Cheung P.C."/>
            <person name="Conrad A.L."/>
            <person name="Dejesa L.C."/>
            <person name="Hao J."/>
            <person name="Honchak B.M."/>
            <person name="Karbach L.E."/>
            <person name="Kurdoglu A."/>
            <person name="Lahiri S."/>
            <person name="Mastrian S.D."/>
            <person name="Miyashita H."/>
            <person name="Page L."/>
            <person name="Ramakrishna P."/>
            <person name="Satoh S."/>
            <person name="Sattley W.M."/>
            <person name="Shimada Y."/>
            <person name="Taylor H.L."/>
            <person name="Tomo T."/>
            <person name="Tsuchiya T."/>
            <person name="Wang Z.T."/>
            <person name="Raymond J."/>
            <person name="Mimuro M."/>
            <person name="Blankenship R.E."/>
            <person name="Touchman J.W."/>
        </authorList>
    </citation>
    <scope>NUCLEOTIDE SEQUENCE [LARGE SCALE GENOMIC DNA]</scope>
    <source>
        <strain evidence="4">MBIC 11017</strain>
    </source>
</reference>
<dbReference type="eggNOG" id="COG0388">
    <property type="taxonomic scope" value="Bacteria"/>
</dbReference>
<dbReference type="NCBIfam" id="NF009802">
    <property type="entry name" value="PRK13286.1"/>
    <property type="match status" value="1"/>
</dbReference>
<dbReference type="STRING" id="329726.AM1_5993"/>